<dbReference type="GO" id="GO:0005829">
    <property type="term" value="C:cytosol"/>
    <property type="evidence" value="ECO:0007669"/>
    <property type="project" value="UniProtKB-SubCell"/>
</dbReference>
<dbReference type="InterPro" id="IPR001660">
    <property type="entry name" value="SAM"/>
</dbReference>
<organism evidence="14 15">
    <name type="scientific">Puccinia graminis f. sp. tritici</name>
    <dbReference type="NCBI Taxonomy" id="56615"/>
    <lineage>
        <taxon>Eukaryota</taxon>
        <taxon>Fungi</taxon>
        <taxon>Dikarya</taxon>
        <taxon>Basidiomycota</taxon>
        <taxon>Pucciniomycotina</taxon>
        <taxon>Pucciniomycetes</taxon>
        <taxon>Pucciniales</taxon>
        <taxon>Pucciniaceae</taxon>
        <taxon>Puccinia</taxon>
    </lineage>
</organism>
<accession>A0A5B0QZL6</accession>
<name>A0A5B0QZL6_PUCGR</name>
<dbReference type="EMBL" id="VSWC01000001">
    <property type="protein sequence ID" value="KAA1118747.1"/>
    <property type="molecule type" value="Genomic_DNA"/>
</dbReference>
<evidence type="ECO:0000259" key="13">
    <source>
        <dbReference type="PROSITE" id="PS50105"/>
    </source>
</evidence>
<feature type="region of interest" description="Disordered" evidence="12">
    <location>
        <begin position="88"/>
        <end position="226"/>
    </location>
</feature>
<feature type="compositionally biased region" description="Polar residues" evidence="12">
    <location>
        <begin position="602"/>
        <end position="636"/>
    </location>
</feature>
<comment type="subunit">
    <text evidence="9">Monomer. Binds to RNA.</text>
</comment>
<feature type="compositionally biased region" description="Low complexity" evidence="12">
    <location>
        <begin position="638"/>
        <end position="653"/>
    </location>
</feature>
<evidence type="ECO:0000313" key="14">
    <source>
        <dbReference type="EMBL" id="KAA1118747.1"/>
    </source>
</evidence>
<feature type="compositionally biased region" description="Low complexity" evidence="12">
    <location>
        <begin position="445"/>
        <end position="456"/>
    </location>
</feature>
<dbReference type="SMART" id="SM00454">
    <property type="entry name" value="SAM"/>
    <property type="match status" value="1"/>
</dbReference>
<evidence type="ECO:0000256" key="12">
    <source>
        <dbReference type="SAM" id="MobiDB-lite"/>
    </source>
</evidence>
<evidence type="ECO:0000256" key="9">
    <source>
        <dbReference type="ARBA" id="ARBA00024046"/>
    </source>
</evidence>
<keyword evidence="7" id="KW-0694">RNA-binding</keyword>
<feature type="compositionally biased region" description="Low complexity" evidence="12">
    <location>
        <begin position="216"/>
        <end position="226"/>
    </location>
</feature>
<feature type="compositionally biased region" description="Polar residues" evidence="12">
    <location>
        <begin position="153"/>
        <end position="163"/>
    </location>
</feature>
<dbReference type="Pfam" id="PF07647">
    <property type="entry name" value="SAM_2"/>
    <property type="match status" value="1"/>
</dbReference>
<evidence type="ECO:0000256" key="11">
    <source>
        <dbReference type="ARBA" id="ARBA00073291"/>
    </source>
</evidence>
<proteinExistence type="inferred from homology"/>
<comment type="similarity">
    <text evidence="3">Belongs to the VTS1 family.</text>
</comment>
<evidence type="ECO:0000256" key="7">
    <source>
        <dbReference type="ARBA" id="ARBA00022884"/>
    </source>
</evidence>
<keyword evidence="5" id="KW-0963">Cytoplasm</keyword>
<dbReference type="AlphaFoldDB" id="A0A5B0QZL6"/>
<evidence type="ECO:0000256" key="3">
    <source>
        <dbReference type="ARBA" id="ARBA00007325"/>
    </source>
</evidence>
<feature type="compositionally biased region" description="Polar residues" evidence="12">
    <location>
        <begin position="417"/>
        <end position="427"/>
    </location>
</feature>
<evidence type="ECO:0000256" key="4">
    <source>
        <dbReference type="ARBA" id="ARBA00022448"/>
    </source>
</evidence>
<feature type="compositionally biased region" description="Low complexity" evidence="12">
    <location>
        <begin position="537"/>
        <end position="548"/>
    </location>
</feature>
<keyword evidence="8" id="KW-0653">Protein transport</keyword>
<dbReference type="Pfam" id="PF25479">
    <property type="entry name" value="Vts1"/>
    <property type="match status" value="1"/>
</dbReference>
<feature type="compositionally biased region" description="Basic and acidic residues" evidence="12">
    <location>
        <begin position="908"/>
        <end position="919"/>
    </location>
</feature>
<feature type="compositionally biased region" description="Low complexity" evidence="12">
    <location>
        <begin position="592"/>
        <end position="601"/>
    </location>
</feature>
<keyword evidence="6" id="KW-0547">Nucleotide-binding</keyword>
<protein>
    <recommendedName>
        <fullName evidence="10">RNA-binding protein VTS1</fullName>
    </recommendedName>
    <alternativeName>
        <fullName evidence="11">RNA-binding protein vts1</fullName>
    </alternativeName>
</protein>
<reference evidence="14 15" key="1">
    <citation type="submission" date="2019-05" db="EMBL/GenBank/DDBJ databases">
        <title>Emergence of the Ug99 lineage of the wheat stem rust pathogen through somatic hybridization.</title>
        <authorList>
            <person name="Li F."/>
            <person name="Upadhyaya N.M."/>
            <person name="Sperschneider J."/>
            <person name="Matny O."/>
            <person name="Nguyen-Phuc H."/>
            <person name="Mago R."/>
            <person name="Raley C."/>
            <person name="Miller M.E."/>
            <person name="Silverstein K.A.T."/>
            <person name="Henningsen E."/>
            <person name="Hirsch C.D."/>
            <person name="Visser B."/>
            <person name="Pretorius Z.A."/>
            <person name="Steffenson B.J."/>
            <person name="Schwessinger B."/>
            <person name="Dodds P.N."/>
            <person name="Figueroa M."/>
        </authorList>
    </citation>
    <scope>NUCLEOTIDE SEQUENCE [LARGE SCALE GENOMIC DNA]</scope>
    <source>
        <strain evidence="14">21-0</strain>
    </source>
</reference>
<feature type="region of interest" description="Disordered" evidence="12">
    <location>
        <begin position="901"/>
        <end position="953"/>
    </location>
</feature>
<feature type="region of interest" description="Disordered" evidence="12">
    <location>
        <begin position="797"/>
        <end position="831"/>
    </location>
</feature>
<dbReference type="Proteomes" id="UP000324748">
    <property type="component" value="Unassembled WGS sequence"/>
</dbReference>
<feature type="compositionally biased region" description="Polar residues" evidence="12">
    <location>
        <begin position="130"/>
        <end position="146"/>
    </location>
</feature>
<keyword evidence="4" id="KW-0813">Transport</keyword>
<evidence type="ECO:0000313" key="15">
    <source>
        <dbReference type="Proteomes" id="UP000324748"/>
    </source>
</evidence>
<evidence type="ECO:0000256" key="2">
    <source>
        <dbReference type="ARBA" id="ARBA00004514"/>
    </source>
</evidence>
<evidence type="ECO:0000256" key="6">
    <source>
        <dbReference type="ARBA" id="ARBA00022741"/>
    </source>
</evidence>
<dbReference type="SUPFAM" id="SSF47769">
    <property type="entry name" value="SAM/Pointed domain"/>
    <property type="match status" value="1"/>
</dbReference>
<feature type="compositionally biased region" description="Polar residues" evidence="12">
    <location>
        <begin position="574"/>
        <end position="584"/>
    </location>
</feature>
<dbReference type="GO" id="GO:0015031">
    <property type="term" value="P:protein transport"/>
    <property type="evidence" value="ECO:0007669"/>
    <property type="project" value="UniProtKB-KW"/>
</dbReference>
<sequence>MFWYNWWPSRLGSDWLSGLVFSVGVAYVSVLRRLASRIIDDPDSLHSSHSELASAIEKTIRSSTSTSTVPCLITTRPFFFFFLFSSSLTPTSSPSSSNLRQPVYTTQRQHQAQPSQFDSMASLAPVRPPSATSNRSPTPSSQQHNNVFRHQHSLSSSTPSNQHFGALSPRYGPPRSAGGMRQSLDNTKQSIGNPPVSPRLPPGSAGHNIRPNSEMLGLSGQQQLHGGPSLEAEAIDKWFEDLQSYEATLEEMATASLDASFKEELSAIEQWFRVLSEAERTAALYSLLQSSTQVQIRFFITVLQQMARSDPMTALLSPAPTGNGVSMKQQMEAKLAQLSKMSPASPIVRQFARQSLGPNTSSNEPYLSPNSALLSDSNNFNTSPNDAAALLASQRAKLQSKAANRVSAPGQLLGDSSLKSPKWSNFSGPVEEEAQSRSVSPRPKSTSSELNSTSSNQHNPPAPTLSRTLPSPCSGQESQMSPAVGGSWASQVNTPLVPMFANKDSAHNHHETHQAHGEAVANRLAQWGATHQAGSNSASLPASALAPSKARGSVDAPPTGIQLDDARKFRRASKSNATNASSGFSGVLSGMNSSTNSTSSSAQAPNRSGNNNPANGQSGMLSRTMPATNNTSNAHLTSAMSSSSGPSLPGLMSAQSLLGAPQTAMAAAQQNWRNGLNSPNTQSLNSPDPTMVNNLAMMNTLAGLNGGMDMNSMVNLAAMANMTDPNALQNMANILNMRQQIQQVQSIQALQQQLQQNGMIAGMMNAAPLLSPANNGRFGMNMGFPINGGAGAGGGAGARMAGNKRSPGIGARPAAAANKPNHTPGSGANPEEELDMKLLGDVSAWLRGLRLHKYTPNFEGCTWKEMVMMSDSDLENRGVAAVGARRKMLRTFETVRLKTGMALPGDGDGARDANGDRIESAAGNVDKVEDEDRPTFQHQQPTSNVSVTPESDQ</sequence>
<dbReference type="GO" id="GO:0003729">
    <property type="term" value="F:mRNA binding"/>
    <property type="evidence" value="ECO:0007669"/>
    <property type="project" value="TreeGrafter"/>
</dbReference>
<gene>
    <name evidence="14" type="ORF">PGT21_004372</name>
</gene>
<feature type="region of interest" description="Disordered" evidence="12">
    <location>
        <begin position="401"/>
        <end position="489"/>
    </location>
</feature>
<feature type="compositionally biased region" description="Polar residues" evidence="12">
    <location>
        <begin position="465"/>
        <end position="481"/>
    </location>
</feature>
<comment type="caution">
    <text evidence="14">The sequence shown here is derived from an EMBL/GenBank/DDBJ whole genome shotgun (WGS) entry which is preliminary data.</text>
</comment>
<feature type="compositionally biased region" description="Polar residues" evidence="12">
    <location>
        <begin position="183"/>
        <end position="192"/>
    </location>
</feature>
<dbReference type="InterPro" id="IPR050897">
    <property type="entry name" value="SMAUG/VTS1_RNA-bind"/>
</dbReference>
<dbReference type="FunFam" id="1.10.150.50:FF:000033">
    <property type="entry name" value="Protein vts1, variant"/>
    <property type="match status" value="1"/>
</dbReference>
<feature type="compositionally biased region" description="Low complexity" evidence="12">
    <location>
        <begin position="88"/>
        <end position="97"/>
    </location>
</feature>
<feature type="region of interest" description="Disordered" evidence="12">
    <location>
        <begin position="530"/>
        <end position="653"/>
    </location>
</feature>
<dbReference type="GO" id="GO:0000932">
    <property type="term" value="C:P-body"/>
    <property type="evidence" value="ECO:0007669"/>
    <property type="project" value="UniProtKB-SubCell"/>
</dbReference>
<dbReference type="Gene3D" id="1.10.150.50">
    <property type="entry name" value="Transcription Factor, Ets-1"/>
    <property type="match status" value="1"/>
</dbReference>
<dbReference type="PANTHER" id="PTHR12515:SF5">
    <property type="entry name" value="PROTEIN SMAUG"/>
    <property type="match status" value="1"/>
</dbReference>
<feature type="compositionally biased region" description="Polar residues" evidence="12">
    <location>
        <begin position="936"/>
        <end position="953"/>
    </location>
</feature>
<dbReference type="GO" id="GO:0000166">
    <property type="term" value="F:nucleotide binding"/>
    <property type="evidence" value="ECO:0007669"/>
    <property type="project" value="UniProtKB-KW"/>
</dbReference>
<dbReference type="PANTHER" id="PTHR12515">
    <property type="entry name" value="STERILE ALPHA MOTIF DOMAIN CONTAINING PROTEIN 4-RELATED"/>
    <property type="match status" value="1"/>
</dbReference>
<evidence type="ECO:0000256" key="10">
    <source>
        <dbReference type="ARBA" id="ARBA00024136"/>
    </source>
</evidence>
<keyword evidence="15" id="KW-1185">Reference proteome</keyword>
<dbReference type="GO" id="GO:0000289">
    <property type="term" value="P:nuclear-transcribed mRNA poly(A) tail shortening"/>
    <property type="evidence" value="ECO:0007669"/>
    <property type="project" value="TreeGrafter"/>
</dbReference>
<dbReference type="InterPro" id="IPR013761">
    <property type="entry name" value="SAM/pointed_sf"/>
</dbReference>
<dbReference type="PROSITE" id="PS50105">
    <property type="entry name" value="SAM_DOMAIN"/>
    <property type="match status" value="1"/>
</dbReference>
<evidence type="ECO:0000256" key="1">
    <source>
        <dbReference type="ARBA" id="ARBA00004201"/>
    </source>
</evidence>
<evidence type="ECO:0000256" key="5">
    <source>
        <dbReference type="ARBA" id="ARBA00022490"/>
    </source>
</evidence>
<feature type="compositionally biased region" description="Polar residues" evidence="12">
    <location>
        <begin position="98"/>
        <end position="119"/>
    </location>
</feature>
<dbReference type="OrthoDB" id="2155283at2759"/>
<evidence type="ECO:0000256" key="8">
    <source>
        <dbReference type="ARBA" id="ARBA00022927"/>
    </source>
</evidence>
<comment type="subcellular location">
    <subcellularLocation>
        <location evidence="1">Cytoplasm</location>
        <location evidence="1">P-body</location>
    </subcellularLocation>
    <subcellularLocation>
        <location evidence="2">Cytoplasm</location>
        <location evidence="2">Cytosol</location>
    </subcellularLocation>
</comment>
<feature type="domain" description="SAM" evidence="13">
    <location>
        <begin position="841"/>
        <end position="898"/>
    </location>
</feature>
<dbReference type="InterPro" id="IPR057327">
    <property type="entry name" value="Vts1_dom"/>
</dbReference>